<dbReference type="GO" id="GO:0042026">
    <property type="term" value="P:protein refolding"/>
    <property type="evidence" value="ECO:0007669"/>
    <property type="project" value="TreeGrafter"/>
</dbReference>
<feature type="region of interest" description="Disordered" evidence="3">
    <location>
        <begin position="149"/>
        <end position="172"/>
    </location>
</feature>
<organism evidence="5">
    <name type="scientific">Oxya chinensis</name>
    <dbReference type="NCBI Taxonomy" id="165482"/>
    <lineage>
        <taxon>Eukaryota</taxon>
        <taxon>Metazoa</taxon>
        <taxon>Ecdysozoa</taxon>
        <taxon>Arthropoda</taxon>
        <taxon>Hexapoda</taxon>
        <taxon>Insecta</taxon>
        <taxon>Pterygota</taxon>
        <taxon>Neoptera</taxon>
        <taxon>Polyneoptera</taxon>
        <taxon>Orthoptera</taxon>
        <taxon>Caelifera</taxon>
        <taxon>Acrididea</taxon>
        <taxon>Acridomorpha</taxon>
        <taxon>Acridoidea</taxon>
        <taxon>Acrididae</taxon>
        <taxon>Oxyinae</taxon>
        <taxon>Oxya</taxon>
    </lineage>
</organism>
<dbReference type="GO" id="GO:0005737">
    <property type="term" value="C:cytoplasm"/>
    <property type="evidence" value="ECO:0007669"/>
    <property type="project" value="TreeGrafter"/>
</dbReference>
<dbReference type="SUPFAM" id="SSF49764">
    <property type="entry name" value="HSP20-like chaperones"/>
    <property type="match status" value="1"/>
</dbReference>
<dbReference type="GO" id="GO:0051082">
    <property type="term" value="F:unfolded protein binding"/>
    <property type="evidence" value="ECO:0007669"/>
    <property type="project" value="TreeGrafter"/>
</dbReference>
<protein>
    <submittedName>
        <fullName evidence="5">Heat shock protein 19.8</fullName>
    </submittedName>
</protein>
<evidence type="ECO:0000313" key="5">
    <source>
        <dbReference type="EMBL" id="AJP36906.1"/>
    </source>
</evidence>
<keyword evidence="5" id="KW-0346">Stress response</keyword>
<reference evidence="5" key="1">
    <citation type="submission" date="2014-04" db="EMBL/GenBank/DDBJ databases">
        <title>The molecular properties of seven small heat shock proteins and their responses under cadmium stress in Oxya chinensis.</title>
        <authorList>
            <person name="Kou L."/>
            <person name="Wu H."/>
            <person name="Zhang Y."/>
            <person name="Guo Y."/>
            <person name="Zhang J."/>
            <person name="Ma E."/>
        </authorList>
    </citation>
    <scope>NUCLEOTIDE SEQUENCE</scope>
</reference>
<gene>
    <name evidence="5" type="primary">HSP19.8</name>
</gene>
<evidence type="ECO:0000256" key="2">
    <source>
        <dbReference type="RuleBase" id="RU003616"/>
    </source>
</evidence>
<evidence type="ECO:0000259" key="4">
    <source>
        <dbReference type="PROSITE" id="PS01031"/>
    </source>
</evidence>
<dbReference type="GO" id="GO:0005634">
    <property type="term" value="C:nucleus"/>
    <property type="evidence" value="ECO:0007669"/>
    <property type="project" value="TreeGrafter"/>
</dbReference>
<dbReference type="EMBL" id="KJ746487">
    <property type="protein sequence ID" value="AJP36906.1"/>
    <property type="molecule type" value="mRNA"/>
</dbReference>
<name>A0A0C5I3G3_9ORTH</name>
<feature type="compositionally biased region" description="Basic and acidic residues" evidence="3">
    <location>
        <begin position="152"/>
        <end position="172"/>
    </location>
</feature>
<dbReference type="PROSITE" id="PS01031">
    <property type="entry name" value="SHSP"/>
    <property type="match status" value="1"/>
</dbReference>
<dbReference type="PANTHER" id="PTHR45640:SF26">
    <property type="entry name" value="RE23625P"/>
    <property type="match status" value="1"/>
</dbReference>
<evidence type="ECO:0000256" key="1">
    <source>
        <dbReference type="PROSITE-ProRule" id="PRU00285"/>
    </source>
</evidence>
<dbReference type="Pfam" id="PF00011">
    <property type="entry name" value="HSP20"/>
    <property type="match status" value="1"/>
</dbReference>
<dbReference type="CDD" id="cd06526">
    <property type="entry name" value="metazoan_ACD"/>
    <property type="match status" value="1"/>
</dbReference>
<evidence type="ECO:0000256" key="3">
    <source>
        <dbReference type="SAM" id="MobiDB-lite"/>
    </source>
</evidence>
<proteinExistence type="evidence at transcript level"/>
<dbReference type="GO" id="GO:0009408">
    <property type="term" value="P:response to heat"/>
    <property type="evidence" value="ECO:0007669"/>
    <property type="project" value="TreeGrafter"/>
</dbReference>
<dbReference type="PANTHER" id="PTHR45640">
    <property type="entry name" value="HEAT SHOCK PROTEIN HSP-12.2-RELATED"/>
    <property type="match status" value="1"/>
</dbReference>
<feature type="domain" description="SHSP" evidence="4">
    <location>
        <begin position="62"/>
        <end position="168"/>
    </location>
</feature>
<comment type="similarity">
    <text evidence="1 2">Belongs to the small heat shock protein (HSP20) family.</text>
</comment>
<dbReference type="Gene3D" id="2.60.40.790">
    <property type="match status" value="1"/>
</dbReference>
<accession>A0A0C5I3G3</accession>
<sequence length="172" mass="19814">MLRSFGKAMPAAAAVRHALRQPSQCRSFWDFTRSSDLRSLARDMERQVERLEKDIMGSFPFNRMRPRYLPISGTSTSPNTFRYDIDVEGFKPEEIQVSLKDRVLTLSAKMDRTSEDGSRFYQEIVRQVTIPEKVKIEELKSYIHDGVLSVEAPRESEGGPKEIPVSREEQTK</sequence>
<dbReference type="InterPro" id="IPR001436">
    <property type="entry name" value="Alpha-crystallin/sHSP_animal"/>
</dbReference>
<dbReference type="InterPro" id="IPR002068">
    <property type="entry name" value="A-crystallin/Hsp20_dom"/>
</dbReference>
<dbReference type="InterPro" id="IPR008978">
    <property type="entry name" value="HSP20-like_chaperone"/>
</dbReference>
<dbReference type="AlphaFoldDB" id="A0A0C5I3G3"/>